<keyword evidence="1" id="KW-0732">Signal</keyword>
<organism evidence="2 3">
    <name type="scientific">Rubus argutus</name>
    <name type="common">Southern blackberry</name>
    <dbReference type="NCBI Taxonomy" id="59490"/>
    <lineage>
        <taxon>Eukaryota</taxon>
        <taxon>Viridiplantae</taxon>
        <taxon>Streptophyta</taxon>
        <taxon>Embryophyta</taxon>
        <taxon>Tracheophyta</taxon>
        <taxon>Spermatophyta</taxon>
        <taxon>Magnoliopsida</taxon>
        <taxon>eudicotyledons</taxon>
        <taxon>Gunneridae</taxon>
        <taxon>Pentapetalae</taxon>
        <taxon>rosids</taxon>
        <taxon>fabids</taxon>
        <taxon>Rosales</taxon>
        <taxon>Rosaceae</taxon>
        <taxon>Rosoideae</taxon>
        <taxon>Rosoideae incertae sedis</taxon>
        <taxon>Rubus</taxon>
    </lineage>
</organism>
<feature type="signal peptide" evidence="1">
    <location>
        <begin position="1"/>
        <end position="29"/>
    </location>
</feature>
<name>A0AAW1VJV1_RUBAR</name>
<protein>
    <submittedName>
        <fullName evidence="2">Uncharacterized protein</fullName>
    </submittedName>
</protein>
<evidence type="ECO:0000313" key="3">
    <source>
        <dbReference type="Proteomes" id="UP001457282"/>
    </source>
</evidence>
<proteinExistence type="predicted"/>
<dbReference type="AlphaFoldDB" id="A0AAW1VJV1"/>
<gene>
    <name evidence="2" type="ORF">M0R45_001862</name>
</gene>
<reference evidence="2 3" key="1">
    <citation type="journal article" date="2023" name="G3 (Bethesda)">
        <title>A chromosome-length genome assembly and annotation of blackberry (Rubus argutus, cv. 'Hillquist').</title>
        <authorList>
            <person name="Bruna T."/>
            <person name="Aryal R."/>
            <person name="Dudchenko O."/>
            <person name="Sargent D.J."/>
            <person name="Mead D."/>
            <person name="Buti M."/>
            <person name="Cavallini A."/>
            <person name="Hytonen T."/>
            <person name="Andres J."/>
            <person name="Pham M."/>
            <person name="Weisz D."/>
            <person name="Mascagni F."/>
            <person name="Usai G."/>
            <person name="Natali L."/>
            <person name="Bassil N."/>
            <person name="Fernandez G.E."/>
            <person name="Lomsadze A."/>
            <person name="Armour M."/>
            <person name="Olukolu B."/>
            <person name="Poorten T."/>
            <person name="Britton C."/>
            <person name="Davik J."/>
            <person name="Ashrafi H."/>
            <person name="Aiden E.L."/>
            <person name="Borodovsky M."/>
            <person name="Worthington M."/>
        </authorList>
    </citation>
    <scope>NUCLEOTIDE SEQUENCE [LARGE SCALE GENOMIC DNA]</scope>
    <source>
        <strain evidence="2">PI 553951</strain>
    </source>
</reference>
<feature type="chain" id="PRO_5043564988" evidence="1">
    <location>
        <begin position="30"/>
        <end position="230"/>
    </location>
</feature>
<evidence type="ECO:0000313" key="2">
    <source>
        <dbReference type="EMBL" id="KAK9901905.1"/>
    </source>
</evidence>
<keyword evidence="3" id="KW-1185">Reference proteome</keyword>
<dbReference type="Proteomes" id="UP001457282">
    <property type="component" value="Unassembled WGS sequence"/>
</dbReference>
<evidence type="ECO:0000256" key="1">
    <source>
        <dbReference type="SAM" id="SignalP"/>
    </source>
</evidence>
<dbReference type="EMBL" id="JBEDUW010000272">
    <property type="protein sequence ID" value="KAK9901905.1"/>
    <property type="molecule type" value="Genomic_DNA"/>
</dbReference>
<accession>A0AAW1VJV1</accession>
<sequence length="230" mass="24910">MINFLSLRLPTSLSLSFLIFFFVLHSTPAVGSSAPAPTTATATANGSAVHLCRSFIPHCIITAGFPSHCKHHQLHSNSPPLLCPSPIRRYKASSLLRPLSNVATSCTPMRSAAPITAIALSGSCAYYHNTKPIHLGNHFNSIQSSPYLQFTITIQQAIKQLTQHAISLPIINQVHKQSPKLRYTSLSRYVSTVQSSPAQLTKVTIGVSLSKAKHMAIFVSKHIVCVCVCV</sequence>
<comment type="caution">
    <text evidence="2">The sequence shown here is derived from an EMBL/GenBank/DDBJ whole genome shotgun (WGS) entry which is preliminary data.</text>
</comment>